<dbReference type="InterPro" id="IPR001509">
    <property type="entry name" value="Epimerase_deHydtase"/>
</dbReference>
<organism evidence="3 4">
    <name type="scientific">Nesterenkonia aerolata</name>
    <dbReference type="NCBI Taxonomy" id="3074079"/>
    <lineage>
        <taxon>Bacteria</taxon>
        <taxon>Bacillati</taxon>
        <taxon>Actinomycetota</taxon>
        <taxon>Actinomycetes</taxon>
        <taxon>Micrococcales</taxon>
        <taxon>Micrococcaceae</taxon>
        <taxon>Nesterenkonia</taxon>
    </lineage>
</organism>
<evidence type="ECO:0000256" key="1">
    <source>
        <dbReference type="SAM" id="MobiDB-lite"/>
    </source>
</evidence>
<proteinExistence type="predicted"/>
<dbReference type="Proteomes" id="UP001251870">
    <property type="component" value="Unassembled WGS sequence"/>
</dbReference>
<accession>A0ABU2DRC2</accession>
<feature type="region of interest" description="Disordered" evidence="1">
    <location>
        <begin position="300"/>
        <end position="322"/>
    </location>
</feature>
<dbReference type="PANTHER" id="PTHR48079">
    <property type="entry name" value="PROTEIN YEEZ"/>
    <property type="match status" value="1"/>
</dbReference>
<sequence>MRILIFGGTGQLGAAIARTAHERGHAVTCLARGTSPAPHGVRFVRADRDQPRAYDEVSAERWDAVVELSSQPGQVREALAAINTAHVVYLSSVSVYRHSDVPDRQESAEAWAPLAADQFTDMSQYGAAKVACETAVARAHGKLATVIRPGLISGADDRTGRSGYYPWRFAHPVGEKVVVPGDLDFPIALLDVDDLAAWILHCLEKGVGGVFNAAGETTSLGELLELARRASGSSAGIEPVSASALLEEGVSPWMGPDSLPLWLPMPELRWGATADSSRALEAGLVRSPLSQTLQDALAFEESRGGPQGAGLSDAKERALLSR</sequence>
<protein>
    <submittedName>
        <fullName evidence="3">NAD-dependent epimerase/dehydratase family protein</fullName>
    </submittedName>
</protein>
<dbReference type="RefSeq" id="WP_310548047.1">
    <property type="nucleotide sequence ID" value="NZ_JAVKGR010000004.1"/>
</dbReference>
<evidence type="ECO:0000313" key="3">
    <source>
        <dbReference type="EMBL" id="MDR8019052.1"/>
    </source>
</evidence>
<feature type="domain" description="NAD-dependent epimerase/dehydratase" evidence="2">
    <location>
        <begin position="3"/>
        <end position="213"/>
    </location>
</feature>
<name>A0ABU2DRC2_9MICC</name>
<reference evidence="3 4" key="1">
    <citation type="submission" date="2023-09" db="EMBL/GenBank/DDBJ databases">
        <title>Description of three actinobacteria isolated from air of manufacturing shop in a pharmaceutical factory.</title>
        <authorList>
            <person name="Zhang D.-F."/>
        </authorList>
    </citation>
    <scope>NUCLEOTIDE SEQUENCE [LARGE SCALE GENOMIC DNA]</scope>
    <source>
        <strain evidence="3 4">LY-0111</strain>
    </source>
</reference>
<comment type="caution">
    <text evidence="3">The sequence shown here is derived from an EMBL/GenBank/DDBJ whole genome shotgun (WGS) entry which is preliminary data.</text>
</comment>
<evidence type="ECO:0000259" key="2">
    <source>
        <dbReference type="Pfam" id="PF01370"/>
    </source>
</evidence>
<dbReference type="PANTHER" id="PTHR48079:SF6">
    <property type="entry name" value="NAD(P)-BINDING DOMAIN-CONTAINING PROTEIN-RELATED"/>
    <property type="match status" value="1"/>
</dbReference>
<dbReference type="SUPFAM" id="SSF51735">
    <property type="entry name" value="NAD(P)-binding Rossmann-fold domains"/>
    <property type="match status" value="1"/>
</dbReference>
<evidence type="ECO:0000313" key="4">
    <source>
        <dbReference type="Proteomes" id="UP001251870"/>
    </source>
</evidence>
<dbReference type="InterPro" id="IPR051783">
    <property type="entry name" value="NAD(P)-dependent_oxidoreduct"/>
</dbReference>
<dbReference type="EMBL" id="JAVKGR010000004">
    <property type="protein sequence ID" value="MDR8019052.1"/>
    <property type="molecule type" value="Genomic_DNA"/>
</dbReference>
<keyword evidence="4" id="KW-1185">Reference proteome</keyword>
<gene>
    <name evidence="3" type="ORF">RIL96_05670</name>
</gene>
<dbReference type="InterPro" id="IPR036291">
    <property type="entry name" value="NAD(P)-bd_dom_sf"/>
</dbReference>
<feature type="compositionally biased region" description="Basic and acidic residues" evidence="1">
    <location>
        <begin position="313"/>
        <end position="322"/>
    </location>
</feature>
<dbReference type="Pfam" id="PF01370">
    <property type="entry name" value="Epimerase"/>
    <property type="match status" value="1"/>
</dbReference>
<dbReference type="Gene3D" id="3.40.50.720">
    <property type="entry name" value="NAD(P)-binding Rossmann-like Domain"/>
    <property type="match status" value="1"/>
</dbReference>